<feature type="compositionally biased region" description="Basic and acidic residues" evidence="2">
    <location>
        <begin position="565"/>
        <end position="574"/>
    </location>
</feature>
<dbReference type="AlphaFoldDB" id="A0AAV7Z002"/>
<keyword evidence="1" id="KW-0175">Coiled coil</keyword>
<protein>
    <submittedName>
        <fullName evidence="3">Leucine-rich repeat isoform f-related</fullName>
    </submittedName>
</protein>
<feature type="coiled-coil region" evidence="1">
    <location>
        <begin position="273"/>
        <end position="300"/>
    </location>
</feature>
<feature type="compositionally biased region" description="Basic and acidic residues" evidence="2">
    <location>
        <begin position="495"/>
        <end position="552"/>
    </location>
</feature>
<gene>
    <name evidence="3" type="ORF">M0812_22309</name>
</gene>
<dbReference type="GO" id="GO:0030027">
    <property type="term" value="C:lamellipodium"/>
    <property type="evidence" value="ECO:0007669"/>
    <property type="project" value="TreeGrafter"/>
</dbReference>
<dbReference type="InterPro" id="IPR051279">
    <property type="entry name" value="PP1-Reg/Actin-Interact_Protein"/>
</dbReference>
<feature type="compositionally biased region" description="Acidic residues" evidence="2">
    <location>
        <begin position="575"/>
        <end position="588"/>
    </location>
</feature>
<dbReference type="GO" id="GO:0034315">
    <property type="term" value="P:regulation of Arp2/3 complex-mediated actin nucleation"/>
    <property type="evidence" value="ECO:0007669"/>
    <property type="project" value="TreeGrafter"/>
</dbReference>
<reference evidence="3" key="1">
    <citation type="submission" date="2022-08" db="EMBL/GenBank/DDBJ databases">
        <title>Novel sulphate-reducing endosymbionts in the free-living metamonad Anaeramoeba.</title>
        <authorList>
            <person name="Jerlstrom-Hultqvist J."/>
            <person name="Cepicka I."/>
            <person name="Gallot-Lavallee L."/>
            <person name="Salas-Leiva D."/>
            <person name="Curtis B.A."/>
            <person name="Zahonova K."/>
            <person name="Pipaliya S."/>
            <person name="Dacks J."/>
            <person name="Roger A.J."/>
        </authorList>
    </citation>
    <scope>NUCLEOTIDE SEQUENCE</scope>
    <source>
        <strain evidence="3">Busselton2</strain>
    </source>
</reference>
<proteinExistence type="predicted"/>
<evidence type="ECO:0000256" key="2">
    <source>
        <dbReference type="SAM" id="MobiDB-lite"/>
    </source>
</evidence>
<dbReference type="InterPro" id="IPR032675">
    <property type="entry name" value="LRR_dom_sf"/>
</dbReference>
<dbReference type="Gene3D" id="3.80.10.10">
    <property type="entry name" value="Ribonuclease Inhibitor"/>
    <property type="match status" value="2"/>
</dbReference>
<dbReference type="Proteomes" id="UP001146793">
    <property type="component" value="Unassembled WGS sequence"/>
</dbReference>
<evidence type="ECO:0000313" key="4">
    <source>
        <dbReference type="Proteomes" id="UP001146793"/>
    </source>
</evidence>
<name>A0AAV7Z002_9EUKA</name>
<sequence length="856" mass="98794">MSQIQKITSTHQQWVLRNINNFELINDCITLVYPILPKKETRSKNPIILVLTFSRLFIINTKKKNLEIKSSHNLYTLKEIASVSDFQFELTFEDITIKGWSQNTFVLLQSLILHVHNITSNFSAKKLPQINMLGERYKQLTNELPKLNPGTGFLNIYTAYFDKFYANEEISRNLQRSNENFKGMARSAIDQNNPELDFDVLEFKTEENYLQIMKVIICALKYNTWFESIKFTKSKPFVEDFLEQFSSSIETYLPYVSVNISGLEISKGFGKLSETHIKMAKKMKQELEEIQDEKNVLLNTLDFSNNIISENEMKRFVEIFPYLADDGLEVLKLKSCGLQQSSIKILFNALIEHFDTTCCLWDFDMSQNEFGEEGTTYLIEWLNSLKNTPQEITGDICRQLMLSNTNIALPPLLKTLGSDFTRISVLDISDNPFTTETAGLLCNLIKETNSIFDLNISRTKFPIEQLTNLFKSIKSNIYYQEARIRKLELLKNQREKNNNKKEKEGTGNELGKEMIKEKEKEKEIDKENEENERVNEYDEEKKEKEGNEKGNERVSVNGEEEIEIEKEKKEKNDQEENDDYEDEEYQDEDYEDDEMDYLLILRASENNFGLPGATVIANELRDCYEIGGLELNKNAFGGEGVSLIVNQLIDKPISTLSLSENVHKANNGFGVGDTLTKLIQNTLTLSSLYVSGKGNMYIGAGLTKLLKKLKKNKTLRWLDVSGNRFGDGGVYHLSTSLKENKTLTELKWDRTNMTLHGLTDFYKNISNNQSLYQVEFPHDDCKRIESLIIETEIENQFVGLKNKLSDILLLKKNNIEQKIKELVTEEAKQQINSIEKQEKVMDEDEDDNDGANKNKK</sequence>
<evidence type="ECO:0000256" key="1">
    <source>
        <dbReference type="SAM" id="Coils"/>
    </source>
</evidence>
<dbReference type="SMART" id="SM00368">
    <property type="entry name" value="LRR_RI"/>
    <property type="match status" value="5"/>
</dbReference>
<dbReference type="PANTHER" id="PTHR24112">
    <property type="entry name" value="LEUCINE-RICH REPEAT, ISOFORM F-RELATED"/>
    <property type="match status" value="1"/>
</dbReference>
<comment type="caution">
    <text evidence="3">The sequence shown here is derived from an EMBL/GenBank/DDBJ whole genome shotgun (WGS) entry which is preliminary data.</text>
</comment>
<feature type="region of interest" description="Disordered" evidence="2">
    <location>
        <begin position="495"/>
        <end position="588"/>
    </location>
</feature>
<dbReference type="EMBL" id="JANTQA010000047">
    <property type="protein sequence ID" value="KAJ3433353.1"/>
    <property type="molecule type" value="Genomic_DNA"/>
</dbReference>
<dbReference type="PANTHER" id="PTHR24112:SF66">
    <property type="entry name" value="LEUCINE-RICH REPEAT, ISOFORM F"/>
    <property type="match status" value="1"/>
</dbReference>
<organism evidence="3 4">
    <name type="scientific">Anaeramoeba flamelloides</name>
    <dbReference type="NCBI Taxonomy" id="1746091"/>
    <lineage>
        <taxon>Eukaryota</taxon>
        <taxon>Metamonada</taxon>
        <taxon>Anaeramoebidae</taxon>
        <taxon>Anaeramoeba</taxon>
    </lineage>
</organism>
<feature type="region of interest" description="Disordered" evidence="2">
    <location>
        <begin position="832"/>
        <end position="856"/>
    </location>
</feature>
<dbReference type="SUPFAM" id="SSF52047">
    <property type="entry name" value="RNI-like"/>
    <property type="match status" value="2"/>
</dbReference>
<accession>A0AAV7Z002</accession>
<evidence type="ECO:0000313" key="3">
    <source>
        <dbReference type="EMBL" id="KAJ3433353.1"/>
    </source>
</evidence>
<dbReference type="GO" id="GO:0005886">
    <property type="term" value="C:plasma membrane"/>
    <property type="evidence" value="ECO:0007669"/>
    <property type="project" value="TreeGrafter"/>
</dbReference>
<dbReference type="GO" id="GO:0016477">
    <property type="term" value="P:cell migration"/>
    <property type="evidence" value="ECO:0007669"/>
    <property type="project" value="TreeGrafter"/>
</dbReference>